<dbReference type="EMBL" id="RJKL01000001">
    <property type="protein sequence ID" value="ROP32111.1"/>
    <property type="molecule type" value="Genomic_DNA"/>
</dbReference>
<evidence type="ECO:0008006" key="5">
    <source>
        <dbReference type="Google" id="ProtNLM"/>
    </source>
</evidence>
<feature type="compositionally biased region" description="Pro residues" evidence="1">
    <location>
        <begin position="24"/>
        <end position="37"/>
    </location>
</feature>
<dbReference type="Gene3D" id="3.40.50.1820">
    <property type="entry name" value="alpha/beta hydrolase"/>
    <property type="match status" value="1"/>
</dbReference>
<gene>
    <name evidence="3" type="ORF">EDD30_5041</name>
</gene>
<name>A0A3N1GPG6_9ACTN</name>
<feature type="region of interest" description="Disordered" evidence="1">
    <location>
        <begin position="22"/>
        <end position="43"/>
    </location>
</feature>
<feature type="chain" id="PRO_5018010323" description="Secreted protein" evidence="2">
    <location>
        <begin position="25"/>
        <end position="903"/>
    </location>
</feature>
<proteinExistence type="predicted"/>
<feature type="signal peptide" evidence="2">
    <location>
        <begin position="1"/>
        <end position="24"/>
    </location>
</feature>
<evidence type="ECO:0000313" key="3">
    <source>
        <dbReference type="EMBL" id="ROP32111.1"/>
    </source>
</evidence>
<comment type="caution">
    <text evidence="3">The sequence shown here is derived from an EMBL/GenBank/DDBJ whole genome shotgun (WGS) entry which is preliminary data.</text>
</comment>
<keyword evidence="2" id="KW-0732">Signal</keyword>
<evidence type="ECO:0000313" key="4">
    <source>
        <dbReference type="Proteomes" id="UP000271683"/>
    </source>
</evidence>
<reference evidence="3 4" key="1">
    <citation type="submission" date="2018-11" db="EMBL/GenBank/DDBJ databases">
        <title>Sequencing the genomes of 1000 actinobacteria strains.</title>
        <authorList>
            <person name="Klenk H.-P."/>
        </authorList>
    </citation>
    <scope>NUCLEOTIDE SEQUENCE [LARGE SCALE GENOMIC DNA]</scope>
    <source>
        <strain evidence="3 4">DSM 43634</strain>
    </source>
</reference>
<organism evidence="3 4">
    <name type="scientific">Couchioplanes caeruleus</name>
    <dbReference type="NCBI Taxonomy" id="56438"/>
    <lineage>
        <taxon>Bacteria</taxon>
        <taxon>Bacillati</taxon>
        <taxon>Actinomycetota</taxon>
        <taxon>Actinomycetes</taxon>
        <taxon>Micromonosporales</taxon>
        <taxon>Micromonosporaceae</taxon>
        <taxon>Couchioplanes</taxon>
    </lineage>
</organism>
<dbReference type="SUPFAM" id="SSF53474">
    <property type="entry name" value="alpha/beta-Hydrolases"/>
    <property type="match status" value="1"/>
</dbReference>
<sequence length="903" mass="95018">MRRLLVSAALAAALVVGAGGPAWAAPPAPPAAPPAAPPDGWSVTGGQLTWRSDKRVPMGDAAVEFWSGDRLLGRPHPQPDQRTFTLDQDRTRDRDRAGSLDGLSVRAAGKRLDGDRGAPRARRHAAAEVAIPATQAAGPVDPGVKGPYRTVRGEYALDGVKLPDFPEKVEMEAVVVAPENAPGKRPLALFLHGRHSICYQGADENAAQAWPCPAGTTPIPSHRGYLQAQELLASQGYVTVSISANGINGQDHAAEDGGAQARSSLVRRHLAKWAGWAGAARAGAPAIVRSAPRADMSQVFLMGHSRGGEGVSRAAMDTLTPPPPAQDGYRGKARWTIRGLLLIGPTIFGQNPVPDVPSATILPGCDGDVADLQGQIFVDETRGVSRGTALHSSLYVVGANHNFFNTEWTPGQSVAPSFDDFFSDGTDPVCSPGTPTRLTAPQQQTAGATYIAAAARLFVAGDDRVRPLLDGGGVRAPSADPARVLSHALGAQRTPALIPDETVATGGGVRICTQVSDDANDACLPPDGGARSAHFVPFAAVPEPGRYAARLDWTSAGTPLTLAPRRPVSLAGARELALRLMVPPNTAGTRFGVAVVDPGGRRTALGDVVVDGLPGTANTTSYWAREVRVPLQGLRGKVAKLELVPRGAAGRAWLIDAWGWRPGTPAPRQTSLPRVDLGTLSVDEGDSGTRTYSVPVKVTGRGHGQVRLFLTDPATFESTSRLATVRPGDRTIRVPVEVRGDKLHGQDETTMLTAKAERGLVVGDYAGGLEVRDDDPAPKVSLAPVTDRVAEGRKLAWRITLSAPTEMPFSLWAYPRQPTGTAELSSTDVEPDWFREYGFEEPEPSRPLSQTPLGAYAMLPQGETTGELTVPTIVDGADESDEVVELHFEEGSGVAPVTGTVTG</sequence>
<dbReference type="RefSeq" id="WP_123678498.1">
    <property type="nucleotide sequence ID" value="NZ_RJKL01000001.1"/>
</dbReference>
<feature type="compositionally biased region" description="Basic and acidic residues" evidence="1">
    <location>
        <begin position="87"/>
        <end position="98"/>
    </location>
</feature>
<dbReference type="OrthoDB" id="6646510at2"/>
<dbReference type="Proteomes" id="UP000271683">
    <property type="component" value="Unassembled WGS sequence"/>
</dbReference>
<evidence type="ECO:0000256" key="1">
    <source>
        <dbReference type="SAM" id="MobiDB-lite"/>
    </source>
</evidence>
<dbReference type="InterPro" id="IPR029058">
    <property type="entry name" value="AB_hydrolase_fold"/>
</dbReference>
<evidence type="ECO:0000256" key="2">
    <source>
        <dbReference type="SAM" id="SignalP"/>
    </source>
</evidence>
<dbReference type="AlphaFoldDB" id="A0A3N1GPG6"/>
<feature type="region of interest" description="Disordered" evidence="1">
    <location>
        <begin position="70"/>
        <end position="101"/>
    </location>
</feature>
<protein>
    <recommendedName>
        <fullName evidence="5">Secreted protein</fullName>
    </recommendedName>
</protein>
<accession>A0A3N1GPG6</accession>